<gene>
    <name evidence="2" type="ORF">CALMAC_LOCUS1930</name>
</gene>
<sequence length="310" mass="34676">HSPVEDKSLLDDRKKNGDDRSARATSSPDKRSASRERKARSRESRSDTPPHVKKQEQHSRKNSDKSFDAKRKQRQLQPVVKLRASSSEAEREDDAVAKDGTDFEDVGRPQVDDKELRMLRLLKSGLAAKAKETLERKKERPAFERQQSAAPLVAALQCQQPAAKKHIEPDLFDIRVLPLKQDGATLVRRAETAMIGPLNAEETKKTAIDKDAFDIAAAATKARSRLIGATSLVGRRLSRSRSGSSSSHSSDSSTDSRKSERARSRSRSSRHRHHSRGRRSSRHRRSATSDRSTSARSATSRSRSRTRSRS</sequence>
<dbReference type="AlphaFoldDB" id="A0A653BMQ2"/>
<reference evidence="2 3" key="1">
    <citation type="submission" date="2019-01" db="EMBL/GenBank/DDBJ databases">
        <authorList>
            <person name="Sayadi A."/>
        </authorList>
    </citation>
    <scope>NUCLEOTIDE SEQUENCE [LARGE SCALE GENOMIC DNA]</scope>
</reference>
<feature type="compositionally biased region" description="Basic and acidic residues" evidence="1">
    <location>
        <begin position="254"/>
        <end position="263"/>
    </location>
</feature>
<organism evidence="2 3">
    <name type="scientific">Callosobruchus maculatus</name>
    <name type="common">Southern cowpea weevil</name>
    <name type="synonym">Pulse bruchid</name>
    <dbReference type="NCBI Taxonomy" id="64391"/>
    <lineage>
        <taxon>Eukaryota</taxon>
        <taxon>Metazoa</taxon>
        <taxon>Ecdysozoa</taxon>
        <taxon>Arthropoda</taxon>
        <taxon>Hexapoda</taxon>
        <taxon>Insecta</taxon>
        <taxon>Pterygota</taxon>
        <taxon>Neoptera</taxon>
        <taxon>Endopterygota</taxon>
        <taxon>Coleoptera</taxon>
        <taxon>Polyphaga</taxon>
        <taxon>Cucujiformia</taxon>
        <taxon>Chrysomeloidea</taxon>
        <taxon>Chrysomelidae</taxon>
        <taxon>Bruchinae</taxon>
        <taxon>Bruchini</taxon>
        <taxon>Callosobruchus</taxon>
    </lineage>
</organism>
<feature type="region of interest" description="Disordered" evidence="1">
    <location>
        <begin position="1"/>
        <end position="113"/>
    </location>
</feature>
<dbReference type="EMBL" id="CAACVG010002240">
    <property type="protein sequence ID" value="VEN36266.1"/>
    <property type="molecule type" value="Genomic_DNA"/>
</dbReference>
<feature type="compositionally biased region" description="Low complexity" evidence="1">
    <location>
        <begin position="289"/>
        <end position="301"/>
    </location>
</feature>
<dbReference type="OrthoDB" id="6784775at2759"/>
<feature type="non-terminal residue" evidence="2">
    <location>
        <position position="310"/>
    </location>
</feature>
<dbReference type="Proteomes" id="UP000410492">
    <property type="component" value="Unassembled WGS sequence"/>
</dbReference>
<evidence type="ECO:0000313" key="3">
    <source>
        <dbReference type="Proteomes" id="UP000410492"/>
    </source>
</evidence>
<feature type="non-terminal residue" evidence="2">
    <location>
        <position position="1"/>
    </location>
</feature>
<name>A0A653BMQ2_CALMS</name>
<evidence type="ECO:0000313" key="2">
    <source>
        <dbReference type="EMBL" id="VEN36266.1"/>
    </source>
</evidence>
<proteinExistence type="predicted"/>
<feature type="compositionally biased region" description="Low complexity" evidence="1">
    <location>
        <begin position="234"/>
        <end position="253"/>
    </location>
</feature>
<keyword evidence="3" id="KW-1185">Reference proteome</keyword>
<protein>
    <submittedName>
        <fullName evidence="2">Uncharacterized protein</fullName>
    </submittedName>
</protein>
<feature type="compositionally biased region" description="Basic and acidic residues" evidence="1">
    <location>
        <begin position="1"/>
        <end position="70"/>
    </location>
</feature>
<evidence type="ECO:0000256" key="1">
    <source>
        <dbReference type="SAM" id="MobiDB-lite"/>
    </source>
</evidence>
<feature type="compositionally biased region" description="Basic residues" evidence="1">
    <location>
        <begin position="264"/>
        <end position="286"/>
    </location>
</feature>
<feature type="compositionally biased region" description="Basic and acidic residues" evidence="1">
    <location>
        <begin position="94"/>
        <end position="113"/>
    </location>
</feature>
<accession>A0A653BMQ2</accession>
<feature type="region of interest" description="Disordered" evidence="1">
    <location>
        <begin position="234"/>
        <end position="310"/>
    </location>
</feature>